<keyword evidence="8" id="KW-1185">Reference proteome</keyword>
<keyword evidence="4" id="KW-0597">Phosphoprotein</keyword>
<evidence type="ECO:0000259" key="5">
    <source>
        <dbReference type="PROSITE" id="PS01124"/>
    </source>
</evidence>
<dbReference type="Gene3D" id="1.10.10.60">
    <property type="entry name" value="Homeodomain-like"/>
    <property type="match status" value="2"/>
</dbReference>
<name>F4GLA7_PARC1</name>
<dbReference type="SUPFAM" id="SSF46689">
    <property type="entry name" value="Homeodomain-like"/>
    <property type="match status" value="2"/>
</dbReference>
<dbReference type="eggNOG" id="COG2207">
    <property type="taxonomic scope" value="Bacteria"/>
</dbReference>
<proteinExistence type="predicted"/>
<evidence type="ECO:0000256" key="4">
    <source>
        <dbReference type="PROSITE-ProRule" id="PRU00169"/>
    </source>
</evidence>
<organism evidence="7 8">
    <name type="scientific">Parasphaerochaeta coccoides (strain ATCC BAA-1237 / DSM 17374 / SPN1)</name>
    <name type="common">Sphaerochaeta coccoides</name>
    <dbReference type="NCBI Taxonomy" id="760011"/>
    <lineage>
        <taxon>Bacteria</taxon>
        <taxon>Pseudomonadati</taxon>
        <taxon>Spirochaetota</taxon>
        <taxon>Spirochaetia</taxon>
        <taxon>Spirochaetales</taxon>
        <taxon>Sphaerochaetaceae</taxon>
        <taxon>Parasphaerochaeta</taxon>
    </lineage>
</organism>
<dbReference type="PROSITE" id="PS00041">
    <property type="entry name" value="HTH_ARAC_FAMILY_1"/>
    <property type="match status" value="1"/>
</dbReference>
<reference evidence="8" key="1">
    <citation type="submission" date="2011-04" db="EMBL/GenBank/DDBJ databases">
        <title>The complete genome of Spirochaeta coccoides DSM 17374.</title>
        <authorList>
            <person name="Lucas S."/>
            <person name="Copeland A."/>
            <person name="Lapidus A."/>
            <person name="Bruce D."/>
            <person name="Goodwin L."/>
            <person name="Pitluck S."/>
            <person name="Peters L."/>
            <person name="Kyrpides N."/>
            <person name="Mavromatis K."/>
            <person name="Pagani I."/>
            <person name="Ivanova N."/>
            <person name="Ovchinnikova G."/>
            <person name="Lu M."/>
            <person name="Detter J.C."/>
            <person name="Tapia R."/>
            <person name="Han C."/>
            <person name="Land M."/>
            <person name="Hauser L."/>
            <person name="Markowitz V."/>
            <person name="Cheng J.-F."/>
            <person name="Hugenholtz P."/>
            <person name="Woyke T."/>
            <person name="Wu D."/>
            <person name="Spring S."/>
            <person name="Schroeder M."/>
            <person name="Brambilla E."/>
            <person name="Klenk H.-P."/>
            <person name="Eisen J.A."/>
        </authorList>
    </citation>
    <scope>NUCLEOTIDE SEQUENCE [LARGE SCALE GENOMIC DNA]</scope>
    <source>
        <strain evidence="8">ATCC BAA-1237 / DSM 17374 / SPN1</strain>
    </source>
</reference>
<evidence type="ECO:0000256" key="1">
    <source>
        <dbReference type="ARBA" id="ARBA00023015"/>
    </source>
</evidence>
<dbReference type="SMART" id="SM00448">
    <property type="entry name" value="REC"/>
    <property type="match status" value="1"/>
</dbReference>
<dbReference type="GO" id="GO:0003700">
    <property type="term" value="F:DNA-binding transcription factor activity"/>
    <property type="evidence" value="ECO:0007669"/>
    <property type="project" value="InterPro"/>
</dbReference>
<dbReference type="OrthoDB" id="327083at2"/>
<dbReference type="KEGG" id="scc:Spico_1741"/>
<evidence type="ECO:0000313" key="8">
    <source>
        <dbReference type="Proteomes" id="UP000007939"/>
    </source>
</evidence>
<protein>
    <submittedName>
        <fullName evidence="7">Two component transcriptional regulator, AraC family</fullName>
    </submittedName>
</protein>
<reference evidence="7 8" key="2">
    <citation type="journal article" date="2012" name="Stand. Genomic Sci.">
        <title>Complete genome sequence of the termite hindgut bacterium Spirochaeta coccoides type strain (SPN1(T)), reclassification in the genus Sphaerochaeta as Sphaerochaeta coccoides comb. nov. and emendations of the family Spirochaetaceae and the genus Sphaerochaeta.</title>
        <authorList>
            <person name="Abt B."/>
            <person name="Han C."/>
            <person name="Scheuner C."/>
            <person name="Lu M."/>
            <person name="Lapidus A."/>
            <person name="Nolan M."/>
            <person name="Lucas S."/>
            <person name="Hammon N."/>
            <person name="Deshpande S."/>
            <person name="Cheng J.F."/>
            <person name="Tapia R."/>
            <person name="Goodwin L.A."/>
            <person name="Pitluck S."/>
            <person name="Liolios K."/>
            <person name="Pagani I."/>
            <person name="Ivanova N."/>
            <person name="Mavromatis K."/>
            <person name="Mikhailova N."/>
            <person name="Huntemann M."/>
            <person name="Pati A."/>
            <person name="Chen A."/>
            <person name="Palaniappan K."/>
            <person name="Land M."/>
            <person name="Hauser L."/>
            <person name="Brambilla E.M."/>
            <person name="Rohde M."/>
            <person name="Spring S."/>
            <person name="Gronow S."/>
            <person name="Goker M."/>
            <person name="Woyke T."/>
            <person name="Bristow J."/>
            <person name="Eisen J.A."/>
            <person name="Markowitz V."/>
            <person name="Hugenholtz P."/>
            <person name="Kyrpides N.C."/>
            <person name="Klenk H.P."/>
            <person name="Detter J.C."/>
        </authorList>
    </citation>
    <scope>NUCLEOTIDE SEQUENCE [LARGE SCALE GENOMIC DNA]</scope>
    <source>
        <strain evidence="8">ATCC BAA-1237 / DSM 17374 / SPN1</strain>
    </source>
</reference>
<evidence type="ECO:0000313" key="7">
    <source>
        <dbReference type="EMBL" id="AEC02939.1"/>
    </source>
</evidence>
<dbReference type="AlphaFoldDB" id="F4GLA7"/>
<dbReference type="InterPro" id="IPR011006">
    <property type="entry name" value="CheY-like_superfamily"/>
</dbReference>
<dbReference type="SMART" id="SM00342">
    <property type="entry name" value="HTH_ARAC"/>
    <property type="match status" value="1"/>
</dbReference>
<keyword evidence="3" id="KW-0804">Transcription</keyword>
<dbReference type="RefSeq" id="WP_013740332.1">
    <property type="nucleotide sequence ID" value="NC_015436.1"/>
</dbReference>
<dbReference type="Proteomes" id="UP000007939">
    <property type="component" value="Chromosome"/>
</dbReference>
<dbReference type="InterPro" id="IPR001789">
    <property type="entry name" value="Sig_transdc_resp-reg_receiver"/>
</dbReference>
<dbReference type="PRINTS" id="PR00032">
    <property type="entry name" value="HTHARAC"/>
</dbReference>
<dbReference type="HOGENOM" id="CLU_000445_5_0_12"/>
<dbReference type="CDD" id="cd17536">
    <property type="entry name" value="REC_YesN-like"/>
    <property type="match status" value="1"/>
</dbReference>
<dbReference type="PROSITE" id="PS50110">
    <property type="entry name" value="RESPONSE_REGULATORY"/>
    <property type="match status" value="1"/>
</dbReference>
<feature type="domain" description="HTH araC/xylS-type" evidence="5">
    <location>
        <begin position="433"/>
        <end position="531"/>
    </location>
</feature>
<dbReference type="eggNOG" id="COG4753">
    <property type="taxonomic scope" value="Bacteria"/>
</dbReference>
<accession>F4GLA7</accession>
<keyword evidence="2" id="KW-0238">DNA-binding</keyword>
<evidence type="ECO:0000256" key="3">
    <source>
        <dbReference type="ARBA" id="ARBA00023163"/>
    </source>
</evidence>
<evidence type="ECO:0000256" key="2">
    <source>
        <dbReference type="ARBA" id="ARBA00023125"/>
    </source>
</evidence>
<dbReference type="InterPro" id="IPR009057">
    <property type="entry name" value="Homeodomain-like_sf"/>
</dbReference>
<sequence length="541" mass="60797">MIKLILADDEPLVLVGLQNMLAWENHDVTLCGTARNGMELLSMIEQHQPDIVITDIKMPLASGLDAAKVSAERFGRFPLFIMLTNFEDFSYAREALSLRAVDYLVKIELTPQVLAASVDKAVEIAKRENDSSPRKSFSVSGRGGIHPFYDKFFIRLLNNLFENREQFELQKNELGLAMPGASHVVCFCTLGGMKVDTLDNASLAELNTTIVRMLKDTASRFLSCDVIPLDMKSIVVLAHLETKISTETLRTALSLMLQQTEQVIRNYFSVTLTYAIGVPVQDMYDIHHSFFTARRLSLRNSLAVAFPDALDEEAESPEAVFMHRDAIAKSIEELDTVSLDASITNLLHVMEERQLSFSEAMDAACAVLYMALTLLPDGQTVIDGIFSDSPDGYRSIYSCKNHEDIMKWLSNLAAGLSKDMASKRQDYRQMVVRNVQTYIHENISRKLSLGEVSALFGFSQNYLSHLFTKYVGTSFVEYVTRAKISTAKEMMVSSNDKIYAIAEKLGFENSFYFSKVFKKVEGISPRDYMNRTISQGEQHTP</sequence>
<dbReference type="GO" id="GO:0000160">
    <property type="term" value="P:phosphorelay signal transduction system"/>
    <property type="evidence" value="ECO:0007669"/>
    <property type="project" value="InterPro"/>
</dbReference>
<dbReference type="Gene3D" id="3.40.50.2300">
    <property type="match status" value="1"/>
</dbReference>
<dbReference type="PANTHER" id="PTHR43280">
    <property type="entry name" value="ARAC-FAMILY TRANSCRIPTIONAL REGULATOR"/>
    <property type="match status" value="1"/>
</dbReference>
<feature type="modified residue" description="4-aspartylphosphate" evidence="4">
    <location>
        <position position="55"/>
    </location>
</feature>
<dbReference type="STRING" id="760011.Spico_1741"/>
<gene>
    <name evidence="7" type="ordered locus">Spico_1741</name>
</gene>
<dbReference type="InterPro" id="IPR020449">
    <property type="entry name" value="Tscrpt_reg_AraC-type_HTH"/>
</dbReference>
<dbReference type="Pfam" id="PF12833">
    <property type="entry name" value="HTH_18"/>
    <property type="match status" value="1"/>
</dbReference>
<dbReference type="PROSITE" id="PS01124">
    <property type="entry name" value="HTH_ARAC_FAMILY_2"/>
    <property type="match status" value="1"/>
</dbReference>
<dbReference type="Pfam" id="PF00072">
    <property type="entry name" value="Response_reg"/>
    <property type="match status" value="1"/>
</dbReference>
<dbReference type="InterPro" id="IPR018060">
    <property type="entry name" value="HTH_AraC"/>
</dbReference>
<dbReference type="SUPFAM" id="SSF52172">
    <property type="entry name" value="CheY-like"/>
    <property type="match status" value="1"/>
</dbReference>
<keyword evidence="1" id="KW-0805">Transcription regulation</keyword>
<evidence type="ECO:0000259" key="6">
    <source>
        <dbReference type="PROSITE" id="PS50110"/>
    </source>
</evidence>
<dbReference type="PANTHER" id="PTHR43280:SF2">
    <property type="entry name" value="HTH-TYPE TRANSCRIPTIONAL REGULATOR EXSA"/>
    <property type="match status" value="1"/>
</dbReference>
<feature type="domain" description="Response regulatory" evidence="6">
    <location>
        <begin position="3"/>
        <end position="121"/>
    </location>
</feature>
<dbReference type="GO" id="GO:0043565">
    <property type="term" value="F:sequence-specific DNA binding"/>
    <property type="evidence" value="ECO:0007669"/>
    <property type="project" value="InterPro"/>
</dbReference>
<dbReference type="EMBL" id="CP002659">
    <property type="protein sequence ID" value="AEC02939.1"/>
    <property type="molecule type" value="Genomic_DNA"/>
</dbReference>
<dbReference type="InterPro" id="IPR018062">
    <property type="entry name" value="HTH_AraC-typ_CS"/>
</dbReference>